<gene>
    <name evidence="4" type="ORF">DFJ66_3041</name>
</gene>
<keyword evidence="1" id="KW-1133">Transmembrane helix</keyword>
<name>A0A495XB40_9PSEU</name>
<dbReference type="RefSeq" id="WP_121221825.1">
    <property type="nucleotide sequence ID" value="NZ_JBIUBA010000040.1"/>
</dbReference>
<accession>A0A495XB40</accession>
<proteinExistence type="predicted"/>
<keyword evidence="1" id="KW-0812">Transmembrane</keyword>
<evidence type="ECO:0000256" key="1">
    <source>
        <dbReference type="SAM" id="Phobius"/>
    </source>
</evidence>
<organism evidence="4 5">
    <name type="scientific">Saccharothrix variisporea</name>
    <dbReference type="NCBI Taxonomy" id="543527"/>
    <lineage>
        <taxon>Bacteria</taxon>
        <taxon>Bacillati</taxon>
        <taxon>Actinomycetota</taxon>
        <taxon>Actinomycetes</taxon>
        <taxon>Pseudonocardiales</taxon>
        <taxon>Pseudonocardiaceae</taxon>
        <taxon>Saccharothrix</taxon>
    </lineage>
</organism>
<comment type="caution">
    <text evidence="4">The sequence shown here is derived from an EMBL/GenBank/DDBJ whole genome shotgun (WGS) entry which is preliminary data.</text>
</comment>
<dbReference type="Proteomes" id="UP000272729">
    <property type="component" value="Unassembled WGS sequence"/>
</dbReference>
<keyword evidence="1" id="KW-0472">Membrane</keyword>
<feature type="transmembrane region" description="Helical" evidence="1">
    <location>
        <begin position="15"/>
        <end position="39"/>
    </location>
</feature>
<dbReference type="AlphaFoldDB" id="A0A495XB40"/>
<dbReference type="EMBL" id="RBXR01000001">
    <property type="protein sequence ID" value="RKT69803.1"/>
    <property type="molecule type" value="Genomic_DNA"/>
</dbReference>
<evidence type="ECO:0008006" key="6">
    <source>
        <dbReference type="Google" id="ProtNLM"/>
    </source>
</evidence>
<sequence>MRSTTVAEPGWQVGLVWVGFPVVGAGLLWGVQAAAGWLLSLPWTPFRGPLKLIDSIPEPWATAGSLAAGAAVGLFFAAWAAHERLTVDLSDEALTLTTRGKSRTLDRTEISAVFFDHKKLVVLGRSSEELARESHDLPAATVADAFQRHGYPWLDADPHRDDFRRWVEDMPGLPPAANALLKARAEALKNSDEDDARDLRTELARLGVVVRDDRKRQFWRLTNQPES</sequence>
<keyword evidence="5" id="KW-1185">Reference proteome</keyword>
<feature type="domain" description="YqeB PH" evidence="3">
    <location>
        <begin position="4"/>
        <end position="153"/>
    </location>
</feature>
<feature type="domain" description="Cysteinyl-tRNA ligase anticodon binding" evidence="2">
    <location>
        <begin position="170"/>
        <end position="220"/>
    </location>
</feature>
<dbReference type="OrthoDB" id="5145029at2"/>
<reference evidence="4 5" key="1">
    <citation type="submission" date="2018-10" db="EMBL/GenBank/DDBJ databases">
        <title>Sequencing the genomes of 1000 actinobacteria strains.</title>
        <authorList>
            <person name="Klenk H.-P."/>
        </authorList>
    </citation>
    <scope>NUCLEOTIDE SEQUENCE [LARGE SCALE GENOMIC DNA]</scope>
    <source>
        <strain evidence="4 5">DSM 43911</strain>
    </source>
</reference>
<evidence type="ECO:0000313" key="4">
    <source>
        <dbReference type="EMBL" id="RKT69803.1"/>
    </source>
</evidence>
<evidence type="ECO:0000313" key="5">
    <source>
        <dbReference type="Proteomes" id="UP000272729"/>
    </source>
</evidence>
<evidence type="ECO:0000259" key="2">
    <source>
        <dbReference type="Pfam" id="PF23493"/>
    </source>
</evidence>
<dbReference type="Pfam" id="PF23494">
    <property type="entry name" value="bPH_10"/>
    <property type="match status" value="1"/>
</dbReference>
<dbReference type="InterPro" id="IPR057798">
    <property type="entry name" value="PH_YqeB"/>
</dbReference>
<dbReference type="InterPro" id="IPR056411">
    <property type="entry name" value="CysS_C"/>
</dbReference>
<evidence type="ECO:0000259" key="3">
    <source>
        <dbReference type="Pfam" id="PF23494"/>
    </source>
</evidence>
<dbReference type="Pfam" id="PF23493">
    <property type="entry name" value="CysS_C"/>
    <property type="match status" value="1"/>
</dbReference>
<feature type="transmembrane region" description="Helical" evidence="1">
    <location>
        <begin position="60"/>
        <end position="81"/>
    </location>
</feature>
<protein>
    <recommendedName>
        <fullName evidence="6">DUF308 domain-containing protein</fullName>
    </recommendedName>
</protein>